<sequence length="206" mass="21918">MRLTLVKSSLPLVLVATMMCGQQAKPSSPSQTGQPLAMKNSGTQSGHAKVAHKTQAHHRAVRRSYVSSRKGAKRAPYRPEYTQNSVEVMNGASTQKVVFQNDDAARASLKDKGEPGYKVEVLNGTARDTQYFNGDNARTGSDEKQPVVIGVQSSDTRVAGGNKHPVVTAITTAGPVDAKSARGGGQKVTKGISPQPKRPAYQPDAH</sequence>
<evidence type="ECO:0000256" key="1">
    <source>
        <dbReference type="SAM" id="MobiDB-lite"/>
    </source>
</evidence>
<dbReference type="RefSeq" id="WP_348265061.1">
    <property type="nucleotide sequence ID" value="NZ_CP121196.1"/>
</dbReference>
<accession>A0AAU7DRA5</accession>
<evidence type="ECO:0000313" key="3">
    <source>
        <dbReference type="EMBL" id="XBH19839.1"/>
    </source>
</evidence>
<feature type="compositionally biased region" description="Polar residues" evidence="1">
    <location>
        <begin position="24"/>
        <end position="46"/>
    </location>
</feature>
<gene>
    <name evidence="3" type="ORF">P8935_11095</name>
</gene>
<dbReference type="AlphaFoldDB" id="A0AAU7DRA5"/>
<organism evidence="3">
    <name type="scientific">Telmatobacter sp. DSM 110680</name>
    <dbReference type="NCBI Taxonomy" id="3036704"/>
    <lineage>
        <taxon>Bacteria</taxon>
        <taxon>Pseudomonadati</taxon>
        <taxon>Acidobacteriota</taxon>
        <taxon>Terriglobia</taxon>
        <taxon>Terriglobales</taxon>
        <taxon>Acidobacteriaceae</taxon>
        <taxon>Telmatobacter</taxon>
    </lineage>
</organism>
<feature type="region of interest" description="Disordered" evidence="1">
    <location>
        <begin position="23"/>
        <end position="77"/>
    </location>
</feature>
<feature type="chain" id="PRO_5043459149" evidence="2">
    <location>
        <begin position="25"/>
        <end position="206"/>
    </location>
</feature>
<dbReference type="EMBL" id="CP121196">
    <property type="protein sequence ID" value="XBH19839.1"/>
    <property type="molecule type" value="Genomic_DNA"/>
</dbReference>
<reference evidence="3" key="1">
    <citation type="submission" date="2023-03" db="EMBL/GenBank/DDBJ databases">
        <title>Edaphobacter sp.</title>
        <authorList>
            <person name="Huber K.J."/>
            <person name="Papendorf J."/>
            <person name="Pilke C."/>
            <person name="Bunk B."/>
            <person name="Sproeer C."/>
            <person name="Pester M."/>
        </authorList>
    </citation>
    <scope>NUCLEOTIDE SEQUENCE</scope>
    <source>
        <strain evidence="3">DSM 110680</strain>
    </source>
</reference>
<evidence type="ECO:0000256" key="2">
    <source>
        <dbReference type="SAM" id="SignalP"/>
    </source>
</evidence>
<feature type="signal peptide" evidence="2">
    <location>
        <begin position="1"/>
        <end position="24"/>
    </location>
</feature>
<keyword evidence="2" id="KW-0732">Signal</keyword>
<protein>
    <submittedName>
        <fullName evidence="3">Uncharacterized protein</fullName>
    </submittedName>
</protein>
<feature type="compositionally biased region" description="Basic residues" evidence="1">
    <location>
        <begin position="49"/>
        <end position="62"/>
    </location>
</feature>
<proteinExistence type="predicted"/>
<name>A0AAU7DRA5_9BACT</name>
<feature type="region of interest" description="Disordered" evidence="1">
    <location>
        <begin position="174"/>
        <end position="206"/>
    </location>
</feature>